<gene>
    <name evidence="1" type="ORF">BFP71_18735</name>
</gene>
<comment type="caution">
    <text evidence="1">The sequence shown here is derived from an EMBL/GenBank/DDBJ whole genome shotgun (WGS) entry which is preliminary data.</text>
</comment>
<name>A0A1E5T221_9BACT</name>
<dbReference type="InterPro" id="IPR046495">
    <property type="entry name" value="DUF6588"/>
</dbReference>
<keyword evidence="2" id="KW-1185">Reference proteome</keyword>
<proteinExistence type="predicted"/>
<dbReference type="EMBL" id="MDGQ01000005">
    <property type="protein sequence ID" value="OEK05425.1"/>
    <property type="molecule type" value="Genomic_DNA"/>
</dbReference>
<evidence type="ECO:0000313" key="2">
    <source>
        <dbReference type="Proteomes" id="UP000095552"/>
    </source>
</evidence>
<dbReference type="OrthoDB" id="9775382at2"/>
<protein>
    <submittedName>
        <fullName evidence="1">Uncharacterized protein</fullName>
    </submittedName>
</protein>
<dbReference type="RefSeq" id="WP_069836929.1">
    <property type="nucleotide sequence ID" value="NZ_MDGQ01000005.1"/>
</dbReference>
<dbReference type="Proteomes" id="UP000095552">
    <property type="component" value="Unassembled WGS sequence"/>
</dbReference>
<evidence type="ECO:0000313" key="1">
    <source>
        <dbReference type="EMBL" id="OEK05425.1"/>
    </source>
</evidence>
<dbReference type="STRING" id="1563681.BFP71_18735"/>
<sequence>MKKIIAILFAGCLLTAAPKLTKAQGLDFDTFLEAGLADANLLLESYLQPAFEGFGFGMNSGWYNTAKPHKFLGFDISASLSLARVPDSRQFFQLPAGLTNVSLTNPNDSRRLPTIFGPNLGADDLPELRFTNDSGEELIRISSPTGLGIDNELPFNGVPTPMVQLGVGLFKGTELKVRFVPEQTFDDGSVQLFGVGVMHDIKQYLPAEKLLPFDLSVFLGYTNLKASVDIDADANQSAEFEANAFLVQGVISKKILFFTAFAGLGYSNYDINFSMLGDYSTETTTFVDPVQLQYKDNGIRTNVGVRVKLLFLTLTGEYALQEYNTLTAGVGISIR</sequence>
<organism evidence="1 2">
    <name type="scientific">Roseivirga misakiensis</name>
    <dbReference type="NCBI Taxonomy" id="1563681"/>
    <lineage>
        <taxon>Bacteria</taxon>
        <taxon>Pseudomonadati</taxon>
        <taxon>Bacteroidota</taxon>
        <taxon>Cytophagia</taxon>
        <taxon>Cytophagales</taxon>
        <taxon>Roseivirgaceae</taxon>
        <taxon>Roseivirga</taxon>
    </lineage>
</organism>
<dbReference type="AlphaFoldDB" id="A0A1E5T221"/>
<reference evidence="1 2" key="1">
    <citation type="submission" date="2016-08" db="EMBL/GenBank/DDBJ databases">
        <title>Draft genome of Fabibacter sp. strain SK-8.</title>
        <authorList>
            <person name="Wong S.-K."/>
            <person name="Hamasaki K."/>
            <person name="Yoshizawa S."/>
        </authorList>
    </citation>
    <scope>NUCLEOTIDE SEQUENCE [LARGE SCALE GENOMIC DNA]</scope>
    <source>
        <strain evidence="1 2">SK-8</strain>
    </source>
</reference>
<accession>A0A1E5T221</accession>
<dbReference type="Pfam" id="PF20230">
    <property type="entry name" value="DUF6588"/>
    <property type="match status" value="1"/>
</dbReference>